<protein>
    <submittedName>
        <fullName evidence="2">Uncharacterized protein</fullName>
    </submittedName>
</protein>
<dbReference type="AlphaFoldDB" id="A0A0D9XJ05"/>
<evidence type="ECO:0000313" key="2">
    <source>
        <dbReference type="EnsemblPlants" id="LPERR10G05230.1"/>
    </source>
</evidence>
<accession>A0A0D9XJ05</accession>
<dbReference type="EnsemblPlants" id="LPERR10G05230.1">
    <property type="protein sequence ID" value="LPERR10G05230.1"/>
    <property type="gene ID" value="LPERR10G05230"/>
</dbReference>
<proteinExistence type="predicted"/>
<dbReference type="HOGENOM" id="CLU_1780117_0_0_1"/>
<reference evidence="3" key="2">
    <citation type="submission" date="2013-12" db="EMBL/GenBank/DDBJ databases">
        <authorList>
            <person name="Yu Y."/>
            <person name="Lee S."/>
            <person name="de Baynast K."/>
            <person name="Wissotski M."/>
            <person name="Liu L."/>
            <person name="Talag J."/>
            <person name="Goicoechea J."/>
            <person name="Angelova A."/>
            <person name="Jetty R."/>
            <person name="Kudrna D."/>
            <person name="Golser W."/>
            <person name="Rivera L."/>
            <person name="Zhang J."/>
            <person name="Wing R."/>
        </authorList>
    </citation>
    <scope>NUCLEOTIDE SEQUENCE</scope>
</reference>
<dbReference type="Gramene" id="LPERR10G05230.1">
    <property type="protein sequence ID" value="LPERR10G05230.1"/>
    <property type="gene ID" value="LPERR10G05230"/>
</dbReference>
<sequence>MREEVTEALIDLISANDGKLLENLERALILKKSQKQQPPTKEPSIQSSPVAQFPVDDITGPTPCRLLTPIGRADRSKEVASVMACVQVSKVKDGCEKIDLDIPATDRIDVRGDARYCAHNELASKYNKDLAHNKSTFGNLAAISQG</sequence>
<evidence type="ECO:0000256" key="1">
    <source>
        <dbReference type="SAM" id="MobiDB-lite"/>
    </source>
</evidence>
<evidence type="ECO:0000313" key="3">
    <source>
        <dbReference type="Proteomes" id="UP000032180"/>
    </source>
</evidence>
<reference evidence="2" key="3">
    <citation type="submission" date="2015-04" db="UniProtKB">
        <authorList>
            <consortium name="EnsemblPlants"/>
        </authorList>
    </citation>
    <scope>IDENTIFICATION</scope>
</reference>
<organism evidence="2 3">
    <name type="scientific">Leersia perrieri</name>
    <dbReference type="NCBI Taxonomy" id="77586"/>
    <lineage>
        <taxon>Eukaryota</taxon>
        <taxon>Viridiplantae</taxon>
        <taxon>Streptophyta</taxon>
        <taxon>Embryophyta</taxon>
        <taxon>Tracheophyta</taxon>
        <taxon>Spermatophyta</taxon>
        <taxon>Magnoliopsida</taxon>
        <taxon>Liliopsida</taxon>
        <taxon>Poales</taxon>
        <taxon>Poaceae</taxon>
        <taxon>BOP clade</taxon>
        <taxon>Oryzoideae</taxon>
        <taxon>Oryzeae</taxon>
        <taxon>Oryzinae</taxon>
        <taxon>Leersia</taxon>
    </lineage>
</organism>
<feature type="compositionally biased region" description="Polar residues" evidence="1">
    <location>
        <begin position="35"/>
        <end position="50"/>
    </location>
</feature>
<reference evidence="2 3" key="1">
    <citation type="submission" date="2012-08" db="EMBL/GenBank/DDBJ databases">
        <title>Oryza genome evolution.</title>
        <authorList>
            <person name="Wing R.A."/>
        </authorList>
    </citation>
    <scope>NUCLEOTIDE SEQUENCE</scope>
</reference>
<feature type="region of interest" description="Disordered" evidence="1">
    <location>
        <begin position="32"/>
        <end position="57"/>
    </location>
</feature>
<keyword evidence="3" id="KW-1185">Reference proteome</keyword>
<dbReference type="Proteomes" id="UP000032180">
    <property type="component" value="Chromosome 10"/>
</dbReference>
<name>A0A0D9XJ05_9ORYZ</name>